<evidence type="ECO:0000313" key="4">
    <source>
        <dbReference type="Proteomes" id="UP000318141"/>
    </source>
</evidence>
<keyword evidence="1" id="KW-0175">Coiled coil</keyword>
<organism evidence="3 4">
    <name type="scientific">Cupriavidus gilardii J11</name>
    <dbReference type="NCBI Taxonomy" id="936133"/>
    <lineage>
        <taxon>Bacteria</taxon>
        <taxon>Pseudomonadati</taxon>
        <taxon>Pseudomonadota</taxon>
        <taxon>Betaproteobacteria</taxon>
        <taxon>Burkholderiales</taxon>
        <taxon>Burkholderiaceae</taxon>
        <taxon>Cupriavidus</taxon>
    </lineage>
</organism>
<dbReference type="OrthoDB" id="8950610at2"/>
<dbReference type="EMBL" id="VLJN01000016">
    <property type="protein sequence ID" value="TWG85748.1"/>
    <property type="molecule type" value="Genomic_DNA"/>
</dbReference>
<evidence type="ECO:0000313" key="3">
    <source>
        <dbReference type="EMBL" id="TWG85748.1"/>
    </source>
</evidence>
<evidence type="ECO:0000256" key="2">
    <source>
        <dbReference type="SAM" id="MobiDB-lite"/>
    </source>
</evidence>
<comment type="caution">
    <text evidence="3">The sequence shown here is derived from an EMBL/GenBank/DDBJ whole genome shotgun (WGS) entry which is preliminary data.</text>
</comment>
<sequence>MADGGIVVHCDSLEQLTQLHGSKRKHLLDLEDKQEGQMTIHVEGHQYKAVRNQKGAVKVCRIDLEQDFSKRLPTVLGEFFSHRVADFFCGRGVGSRADKIASIIHNWVRFPDAQENLPSPPWMLSPTITCVSGTDKLVSSRESDYVKKHASNHCPKFINKVKLSKSVKEMDKKDHAWRRAAAQCFFPDASPDRALHTVPEFDMAACEKAIRGAFKAPTGDGAAHDAEIAALIAEMTQAVQPPQANDTDTPAPAAVLQARLLLLARALSANGRTPAQARVLLETLHTPGALHDLTDDSPVARQCWEASRLLAGTSFGFQMLCELVQPPSHLSPEAAEQWRTGLRLYLEASNHLIAEGKAEGKARLRAQIEGERQALQQRAAYLEEQLQSLKTAEIRQLGKALESESVEAERRATRSRILQEVQDLKSQHAALRLRAANLDAQLVSALQSWSACPLTAAAQARAIIAGSEQAKTNLLPHRTLQAAVKLMQQREVLDSDRLHAQYGNARNGADVDANVALAPDDVFALSVWRNGFRDDGPNTPLAEYAHRLNTMLVDMFPHDVVDETGKITNTVWKADSPFRVAFESDLASAVTRRTISQQAADFHAATGSLGRLLALKLKVGQGLPLEPYEKVIWDALTLRDALMATEAPSTIDSARGHAARELDRIIESTIAAGNAFELLKHPTSSTEVRYESDRDIASVLLDNEATLRAIRESLLIAVPEFTSALQATANTEIRAEAVQRMDIGHAVRAELLNCWLASTERSTRWKPWTITPNVRNAVIGRLRDVVDVQQHSEAIAKELNTFSQIDYEILQQWADEAGILMRGAEGTTTREINGRARRHLYVCAALARGQDKADAERLERVDGNIDRLRPHTRQEYCELMMHLMDLNLGCGVMGEISRNFGMQFGLSVDTGYALPVTGSLDASFSGTTTETTIVRGGITSSSIGSVVVQASEEKRSQQSTEFGIGAKAYGVSQSVDTGRSTMQSFEVGHGVRIAPTPGTRNWVDTGRSFLRVMLGSKVLALAEHDLTGEARAERTGFRALTELCWNGFQPLLDGRLAFNLFSSTRSTDTISIGASTGVSVSALGGFGKFSASVRLSAENDVVTRQSRVDITGSRRVAVHSIGAGSRLSIGLRFLLNLLPQSIAGRIHGSWFAGPVASVSATFHERGSQHAIRRETLHGTTQGNLAWDILFHSADDLVRHMNQKEIRDHWNEYKALRGDDPLADLDTALRTVIGHRGHCNQTYLVRRQLKADKLAEFNAMTALLDGLRDNGSHVYQLTDEHAIKDRCLALLTDVTSYEFVGFGLYSNDRQEEHTGTFGEIIKTSGEATAVGTEQEWKSARITPELRRKRAAQADSPNQPPQTGDAEGGRATAIAAASATAIPSLV</sequence>
<keyword evidence="4" id="KW-1185">Reference proteome</keyword>
<reference evidence="3 4" key="1">
    <citation type="submission" date="2019-07" db="EMBL/GenBank/DDBJ databases">
        <title>Genome sequencing of lignin-degrading bacterial isolates.</title>
        <authorList>
            <person name="Gladden J."/>
        </authorList>
    </citation>
    <scope>NUCLEOTIDE SEQUENCE [LARGE SCALE GENOMIC DNA]</scope>
    <source>
        <strain evidence="3 4">J11</strain>
    </source>
</reference>
<feature type="coiled-coil region" evidence="1">
    <location>
        <begin position="365"/>
        <end position="392"/>
    </location>
</feature>
<accession>A0A562BKH3</accession>
<gene>
    <name evidence="3" type="ORF">L602_002300000280</name>
</gene>
<dbReference type="Proteomes" id="UP000318141">
    <property type="component" value="Unassembled WGS sequence"/>
</dbReference>
<feature type="region of interest" description="Disordered" evidence="2">
    <location>
        <begin position="1344"/>
        <end position="1370"/>
    </location>
</feature>
<name>A0A562BKH3_9BURK</name>
<evidence type="ECO:0000256" key="1">
    <source>
        <dbReference type="SAM" id="Coils"/>
    </source>
</evidence>
<protein>
    <submittedName>
        <fullName evidence="3">Uncharacterized protein</fullName>
    </submittedName>
</protein>
<proteinExistence type="predicted"/>